<dbReference type="SUPFAM" id="SSF51445">
    <property type="entry name" value="(Trans)glycosidases"/>
    <property type="match status" value="1"/>
</dbReference>
<dbReference type="InterPro" id="IPR006104">
    <property type="entry name" value="Glyco_hydro_2_N"/>
</dbReference>
<feature type="domain" description="Glycosyl hydrolases family 2 sugar binding" evidence="3">
    <location>
        <begin position="31"/>
        <end position="192"/>
    </location>
</feature>
<dbReference type="Pfam" id="PF02837">
    <property type="entry name" value="Glyco_hydro_2_N"/>
    <property type="match status" value="1"/>
</dbReference>
<evidence type="ECO:0000259" key="3">
    <source>
        <dbReference type="Pfam" id="PF02837"/>
    </source>
</evidence>
<organism evidence="4 5">
    <name type="scientific">Scrofimicrobium canadense</name>
    <dbReference type="NCBI Taxonomy" id="2652290"/>
    <lineage>
        <taxon>Bacteria</taxon>
        <taxon>Bacillati</taxon>
        <taxon>Actinomycetota</taxon>
        <taxon>Actinomycetes</taxon>
        <taxon>Actinomycetales</taxon>
        <taxon>Actinomycetaceae</taxon>
        <taxon>Scrofimicrobium</taxon>
    </lineage>
</organism>
<dbReference type="EMBL" id="VULO01000009">
    <property type="protein sequence ID" value="MSS84707.1"/>
    <property type="molecule type" value="Genomic_DNA"/>
</dbReference>
<dbReference type="Gene3D" id="3.20.20.80">
    <property type="entry name" value="Glycosidases"/>
    <property type="match status" value="1"/>
</dbReference>
<dbReference type="Pfam" id="PF02836">
    <property type="entry name" value="Glyco_hydro_2_C"/>
    <property type="match status" value="1"/>
</dbReference>
<dbReference type="InterPro" id="IPR051913">
    <property type="entry name" value="GH2_Domain-Containing"/>
</dbReference>
<keyword evidence="4" id="KW-0378">Hydrolase</keyword>
<dbReference type="InterPro" id="IPR008979">
    <property type="entry name" value="Galactose-bd-like_sf"/>
</dbReference>
<dbReference type="InterPro" id="IPR006103">
    <property type="entry name" value="Glyco_hydro_2_cat"/>
</dbReference>
<dbReference type="PANTHER" id="PTHR42732:SF2">
    <property type="entry name" value="BETA-MANNOSIDASE"/>
    <property type="match status" value="1"/>
</dbReference>
<dbReference type="GO" id="GO:0005975">
    <property type="term" value="P:carbohydrate metabolic process"/>
    <property type="evidence" value="ECO:0007669"/>
    <property type="project" value="InterPro"/>
</dbReference>
<proteinExistence type="inferred from homology"/>
<dbReference type="Gene3D" id="2.60.120.260">
    <property type="entry name" value="Galactose-binding domain-like"/>
    <property type="match status" value="1"/>
</dbReference>
<dbReference type="AlphaFoldDB" id="A0A6N7VSE1"/>
<comment type="caution">
    <text evidence="4">The sequence shown here is derived from an EMBL/GenBank/DDBJ whole genome shotgun (WGS) entry which is preliminary data.</text>
</comment>
<sequence>MYTRWGKTLDPHHPLPEYPRPQLVRDDWLNLNGIWQYSITEAFIDTSDPIAVDDPTSPPSDWSGGIVVPFSPEFPLSGADRQLLPHQTLWYQRDFTVHLDPAQRTLLHCGAVDQSCRVSINGIEVGYHTGGYLPFSFDVSDAIRDGINTIVIAVRDVTDSAWLTHGKQSLSRGGIWYTPQSGIWQTVWLEQVPFNYIQRTSITAQPDLSSVEVLVEGSPGTAIVTIDGHDFSVPVGIPVVLSTPGLPLWTPTHPHLIPATIQLDQDHTTSYFAMRTFEAKGGEFFLNGKPYMVLGALDQGYWPDGGYTPPSDEALVFDIESAKELGFNTLRKHIKIECARWYYHCDRLGMMVWQDMPNGGRIPRTSLLNGRVVVPFWLPDKPGPILGRQDEAGLQSFRDELTEMVTHLRSFPSIVLWVPFNEGWGQFEANRAAQLVKNLDPSRPVDHASGWFDQGGGDVRSVHLYFRPPRAVGRGFSRRDPRVLALTEYGGFSYPVPGHTWGDNTFGYSTYESSEQLEEAFCALHLDEMPKVVDRGLRAVIYTQLCDVEDEINGLLTYDRDTYKIPASTVRDTLISLIPSTHTGY</sequence>
<evidence type="ECO:0000313" key="4">
    <source>
        <dbReference type="EMBL" id="MSS84707.1"/>
    </source>
</evidence>
<name>A0A6N7VSE1_9ACTO</name>
<evidence type="ECO:0000313" key="5">
    <source>
        <dbReference type="Proteomes" id="UP000470875"/>
    </source>
</evidence>
<accession>A0A6N7VSE1</accession>
<protein>
    <submittedName>
        <fullName evidence="4">Glycoside hydrolase family 2</fullName>
    </submittedName>
</protein>
<feature type="domain" description="Glycoside hydrolase family 2 catalytic" evidence="2">
    <location>
        <begin position="279"/>
        <end position="450"/>
    </location>
</feature>
<dbReference type="GO" id="GO:0004553">
    <property type="term" value="F:hydrolase activity, hydrolyzing O-glycosyl compounds"/>
    <property type="evidence" value="ECO:0007669"/>
    <property type="project" value="InterPro"/>
</dbReference>
<comment type="similarity">
    <text evidence="1">Belongs to the glycosyl hydrolase 2 family.</text>
</comment>
<reference evidence="4 5" key="1">
    <citation type="submission" date="2019-08" db="EMBL/GenBank/DDBJ databases">
        <title>In-depth cultivation of the pig gut microbiome towards novel bacterial diversity and tailored functional studies.</title>
        <authorList>
            <person name="Wylensek D."/>
            <person name="Hitch T.C.A."/>
            <person name="Clavel T."/>
        </authorList>
    </citation>
    <scope>NUCLEOTIDE SEQUENCE [LARGE SCALE GENOMIC DNA]</scope>
    <source>
        <strain evidence="4 5">WB03_NA08</strain>
    </source>
</reference>
<dbReference type="InterPro" id="IPR017853">
    <property type="entry name" value="GH"/>
</dbReference>
<dbReference type="PANTHER" id="PTHR42732">
    <property type="entry name" value="BETA-GALACTOSIDASE"/>
    <property type="match status" value="1"/>
</dbReference>
<evidence type="ECO:0000256" key="1">
    <source>
        <dbReference type="ARBA" id="ARBA00007401"/>
    </source>
</evidence>
<gene>
    <name evidence="4" type="ORF">FYJ24_08015</name>
</gene>
<evidence type="ECO:0000259" key="2">
    <source>
        <dbReference type="Pfam" id="PF02836"/>
    </source>
</evidence>
<dbReference type="SUPFAM" id="SSF49785">
    <property type="entry name" value="Galactose-binding domain-like"/>
    <property type="match status" value="1"/>
</dbReference>
<keyword evidence="5" id="KW-1185">Reference proteome</keyword>
<dbReference type="Proteomes" id="UP000470875">
    <property type="component" value="Unassembled WGS sequence"/>
</dbReference>